<keyword evidence="1" id="KW-1133">Transmembrane helix</keyword>
<keyword evidence="1" id="KW-0472">Membrane</keyword>
<name>A0ABQ0FWB9_9PEZI</name>
<organism evidence="3 4">
    <name type="scientific">Madurella fahalii</name>
    <dbReference type="NCBI Taxonomy" id="1157608"/>
    <lineage>
        <taxon>Eukaryota</taxon>
        <taxon>Fungi</taxon>
        <taxon>Dikarya</taxon>
        <taxon>Ascomycota</taxon>
        <taxon>Pezizomycotina</taxon>
        <taxon>Sordariomycetes</taxon>
        <taxon>Sordariomycetidae</taxon>
        <taxon>Sordariales</taxon>
        <taxon>Sordariales incertae sedis</taxon>
        <taxon>Madurella</taxon>
    </lineage>
</organism>
<dbReference type="InterPro" id="IPR052895">
    <property type="entry name" value="HetReg/Transcr_Mod"/>
</dbReference>
<dbReference type="PANTHER" id="PTHR24148:SF64">
    <property type="entry name" value="HETEROKARYON INCOMPATIBILITY DOMAIN-CONTAINING PROTEIN"/>
    <property type="match status" value="1"/>
</dbReference>
<dbReference type="PROSITE" id="PS50096">
    <property type="entry name" value="IQ"/>
    <property type="match status" value="1"/>
</dbReference>
<dbReference type="PANTHER" id="PTHR24148">
    <property type="entry name" value="ANKYRIN REPEAT DOMAIN-CONTAINING PROTEIN 39 HOMOLOG-RELATED"/>
    <property type="match status" value="1"/>
</dbReference>
<gene>
    <name evidence="3" type="ORF">MFIFM68171_00009</name>
</gene>
<dbReference type="GeneID" id="98170754"/>
<reference evidence="3 4" key="1">
    <citation type="submission" date="2024-09" db="EMBL/GenBank/DDBJ databases">
        <title>Itraconazole resistance in Madurella fahalii resulting from another homologue of gene encoding cytochrome P450 14-alpha sterol demethylase (CYP51).</title>
        <authorList>
            <person name="Yoshioka I."/>
            <person name="Fahal A.H."/>
            <person name="Kaneko S."/>
            <person name="Yaguchi T."/>
        </authorList>
    </citation>
    <scope>NUCLEOTIDE SEQUENCE [LARGE SCALE GENOMIC DNA]</scope>
    <source>
        <strain evidence="3 4">IFM 68171</strain>
    </source>
</reference>
<evidence type="ECO:0000256" key="1">
    <source>
        <dbReference type="SAM" id="Phobius"/>
    </source>
</evidence>
<dbReference type="RefSeq" id="XP_070911532.1">
    <property type="nucleotide sequence ID" value="XM_071055431.1"/>
</dbReference>
<comment type="caution">
    <text evidence="3">The sequence shown here is derived from an EMBL/GenBank/DDBJ whole genome shotgun (WGS) entry which is preliminary data.</text>
</comment>
<feature type="domain" description="Heterokaryon incompatibility" evidence="2">
    <location>
        <begin position="112"/>
        <end position="255"/>
    </location>
</feature>
<evidence type="ECO:0000313" key="4">
    <source>
        <dbReference type="Proteomes" id="UP001628179"/>
    </source>
</evidence>
<dbReference type="Proteomes" id="UP001628179">
    <property type="component" value="Unassembled WGS sequence"/>
</dbReference>
<dbReference type="EMBL" id="BAAFSV010000001">
    <property type="protein sequence ID" value="GAB1309799.1"/>
    <property type="molecule type" value="Genomic_DNA"/>
</dbReference>
<feature type="transmembrane region" description="Helical" evidence="1">
    <location>
        <begin position="817"/>
        <end position="840"/>
    </location>
</feature>
<dbReference type="InterPro" id="IPR010730">
    <property type="entry name" value="HET"/>
</dbReference>
<keyword evidence="1" id="KW-0812">Transmembrane</keyword>
<feature type="transmembrane region" description="Helical" evidence="1">
    <location>
        <begin position="789"/>
        <end position="811"/>
    </location>
</feature>
<evidence type="ECO:0000313" key="3">
    <source>
        <dbReference type="EMBL" id="GAB1309799.1"/>
    </source>
</evidence>
<feature type="transmembrane region" description="Helical" evidence="1">
    <location>
        <begin position="761"/>
        <end position="777"/>
    </location>
</feature>
<accession>A0ABQ0FWB9</accession>
<feature type="transmembrane region" description="Helical" evidence="1">
    <location>
        <begin position="1016"/>
        <end position="1037"/>
    </location>
</feature>
<sequence length="1106" mass="127608">MSRPYKYQKLEGDEKIRLLNIDPGTTGERVRATLIPAAFHEDRGCVAPLKPEPSDAADDKTNQTQLARWVVSVWCTVTPYILRALCWIRRVEYVPPPPTPRKPPIVWETIKYDAVSWAWGSPTPKAEIEIMGENRERWTFEVSQKLEEALKAVRSPNTLRTVWIDAICIDQTNVHEKSHQVPMMDRIYGLADKVCVWLGPLSDTHDAKTAFWLLKEILNDMDYKKTIKKCDVIQLTALSGLMRRDWFSRRWIIQEIALAKKAVVFCDKDQMDWVEFAQAIELFVDGESKTKLADNATLRDKSIPHYWKNVAALGAARLVRDISAIRRLAPNTRSPHKHELLMSLEEIVCRLETFKTSKPHDTVYAYLALAKDAVPIAHLGQNTTFSNKLLQALKAFDMTKVRARAFIVDYNQPYAEICRQFIQFAIQSQSNRATALDIFCRPWAYEEEDHAKRTAMGMPKWVTTIASAPFEMTSHDGTLGLYRRNGDPFVGPPGKPPYNAAGGSHVNDRILKFTSFSTLDYHQKPDSPPAVHSIIVTGFILDRIDLIKDKVTSGALGAVVPEEWLTLGGWLDITQPPPDALWRTLVGDRGPNGSSCPLSYPLCCAEALRLSQSVRNLETSAITSHPERYESFVAGFCSRVQEVVVNRRMIRTKALGKLGLVSGREQVVGSRVDGTGSATNARSIRKGDMICILHGCSVPVVLRRVRKSKEMMDHEARECDRLLEPAAIKVQKAWRLTLKRRRKRQYWLQRVLHRASRRISRLWWIELVVWAWELFYVDSSMFRLLYRNLVYPVWSVGAWGVPGISYLHWIATSLTTIWRLVAGWIWFRFGVGTVWAWLGLLWAKIRVTRGCVANCLEDLPILWFPSHLHLNLISTFWAFIMHENQVSPPQRHHSDYVAIPPQYKIIETLSNATIDRVCLPSQLQLGHDKLSEILHATLHKTALRIQSFFRQTTPTIPWTPLRFPSLDYFTALPTKVLAYVWSWLWMRVPPWFQKYMEIESLGRACNLSRYRRALRVVFLAMLCVLLLRRIWYCIRWARKRYKRLRRRGSGTEFNFVPRYQKEYYYDFLGECYIDGMMDGYAITLQNNSMEKGYRGEKMPNMVFELR</sequence>
<protein>
    <recommendedName>
        <fullName evidence="2">Heterokaryon incompatibility domain-containing protein</fullName>
    </recommendedName>
</protein>
<keyword evidence="4" id="KW-1185">Reference proteome</keyword>
<evidence type="ECO:0000259" key="2">
    <source>
        <dbReference type="Pfam" id="PF06985"/>
    </source>
</evidence>
<dbReference type="Pfam" id="PF06985">
    <property type="entry name" value="HET"/>
    <property type="match status" value="1"/>
</dbReference>
<proteinExistence type="predicted"/>